<evidence type="ECO:0008006" key="3">
    <source>
        <dbReference type="Google" id="ProtNLM"/>
    </source>
</evidence>
<dbReference type="Proteomes" id="UP001387100">
    <property type="component" value="Unassembled WGS sequence"/>
</dbReference>
<gene>
    <name evidence="1" type="ORF">WDZ17_11285</name>
</gene>
<accession>A0ABU8RLE7</accession>
<comment type="caution">
    <text evidence="1">The sequence shown here is derived from an EMBL/GenBank/DDBJ whole genome shotgun (WGS) entry which is preliminary data.</text>
</comment>
<keyword evidence="2" id="KW-1185">Reference proteome</keyword>
<dbReference type="RefSeq" id="WP_339575261.1">
    <property type="nucleotide sequence ID" value="NZ_JBBIAA010000012.1"/>
</dbReference>
<dbReference type="EMBL" id="JBBIAA010000012">
    <property type="protein sequence ID" value="MEJ5945876.1"/>
    <property type="molecule type" value="Genomic_DNA"/>
</dbReference>
<organism evidence="1 2">
    <name type="scientific">Pseudokineococcus basanitobsidens</name>
    <dbReference type="NCBI Taxonomy" id="1926649"/>
    <lineage>
        <taxon>Bacteria</taxon>
        <taxon>Bacillati</taxon>
        <taxon>Actinomycetota</taxon>
        <taxon>Actinomycetes</taxon>
        <taxon>Kineosporiales</taxon>
        <taxon>Kineosporiaceae</taxon>
        <taxon>Pseudokineococcus</taxon>
    </lineage>
</organism>
<evidence type="ECO:0000313" key="1">
    <source>
        <dbReference type="EMBL" id="MEJ5945876.1"/>
    </source>
</evidence>
<name>A0ABU8RLE7_9ACTN</name>
<reference evidence="1 2" key="1">
    <citation type="journal article" date="2017" name="Int. J. Syst. Evol. Microbiol.">
        <title>Pseudokineococcus basanitobsidens sp. nov., isolated from volcanic rock.</title>
        <authorList>
            <person name="Lee D.W."/>
            <person name="Park M.Y."/>
            <person name="Kim J.J."/>
            <person name="Kim B.S."/>
        </authorList>
    </citation>
    <scope>NUCLEOTIDE SEQUENCE [LARGE SCALE GENOMIC DNA]</scope>
    <source>
        <strain evidence="1 2">DSM 103726</strain>
    </source>
</reference>
<protein>
    <recommendedName>
        <fullName evidence="3">DUF559 domain-containing protein</fullName>
    </recommendedName>
</protein>
<sequence length="306" mass="33138">MRRTEISTELACLAEDQAGVVSRAQLRAAGLGPDVVRRRVGSGRWRTVGPTAVVLHGGPVDAAARRWVALVDGGPAAALAAWSALAVQGLEGWERPRVHVVLPAGRSRPSPDGVVHHVSRRCREEDVVLRSSMRVHRVERAAVDAASWTTAPRAAGGLLAAVVQQRLSTPARLQTALDGAGAVRHRRELASVLAELAGGSQAMSEVDLVRLCRRNGLPVPVRQAVREDGTGRRRYLDAEWALEGGRRLVLEVDGTGHLDPSRWYDDLLRAAETGDRGDLLLRIPARALRLDEARVVAVLRRHLSTR</sequence>
<evidence type="ECO:0000313" key="2">
    <source>
        <dbReference type="Proteomes" id="UP001387100"/>
    </source>
</evidence>
<proteinExistence type="predicted"/>